<proteinExistence type="predicted"/>
<reference evidence="7" key="2">
    <citation type="submission" date="2024-06" db="UniProtKB">
        <authorList>
            <consortium name="EnsemblMetazoa"/>
        </authorList>
    </citation>
    <scope>IDENTIFICATION</scope>
</reference>
<feature type="domain" description="Clathrin/coatomer adaptor adaptin-like N-terminal" evidence="5">
    <location>
        <begin position="27"/>
        <end position="323"/>
    </location>
</feature>
<dbReference type="InterPro" id="IPR009028">
    <property type="entry name" value="Coatomer/calthrin_app_sub_C"/>
</dbReference>
<comment type="subcellular location">
    <subcellularLocation>
        <location evidence="1">Endomembrane system</location>
    </subcellularLocation>
</comment>
<evidence type="ECO:0000313" key="8">
    <source>
        <dbReference type="Proteomes" id="UP000007879"/>
    </source>
</evidence>
<dbReference type="Pfam" id="PF01602">
    <property type="entry name" value="Adaptin_N"/>
    <property type="match status" value="1"/>
</dbReference>
<reference evidence="8" key="1">
    <citation type="journal article" date="2010" name="Nature">
        <title>The Amphimedon queenslandica genome and the evolution of animal complexity.</title>
        <authorList>
            <person name="Srivastava M."/>
            <person name="Simakov O."/>
            <person name="Chapman J."/>
            <person name="Fahey B."/>
            <person name="Gauthier M.E."/>
            <person name="Mitros T."/>
            <person name="Richards G.S."/>
            <person name="Conaco C."/>
            <person name="Dacre M."/>
            <person name="Hellsten U."/>
            <person name="Larroux C."/>
            <person name="Putnam N.H."/>
            <person name="Stanke M."/>
            <person name="Adamska M."/>
            <person name="Darling A."/>
            <person name="Degnan S.M."/>
            <person name="Oakley T.H."/>
            <person name="Plachetzki D.C."/>
            <person name="Zhai Y."/>
            <person name="Adamski M."/>
            <person name="Calcino A."/>
            <person name="Cummins S.F."/>
            <person name="Goodstein D.M."/>
            <person name="Harris C."/>
            <person name="Jackson D.J."/>
            <person name="Leys S.P."/>
            <person name="Shu S."/>
            <person name="Woodcroft B.J."/>
            <person name="Vervoort M."/>
            <person name="Kosik K.S."/>
            <person name="Manning G."/>
            <person name="Degnan B.M."/>
            <person name="Rokhsar D.S."/>
        </authorList>
    </citation>
    <scope>NUCLEOTIDE SEQUENCE [LARGE SCALE GENOMIC DNA]</scope>
</reference>
<evidence type="ECO:0000313" key="7">
    <source>
        <dbReference type="EnsemblMetazoa" id="XP_019853565.1"/>
    </source>
</evidence>
<dbReference type="Pfam" id="PF02296">
    <property type="entry name" value="Alpha_adaptin_C"/>
    <property type="match status" value="1"/>
</dbReference>
<dbReference type="FunFam" id="3.30.310.10:FF:000004">
    <property type="entry name" value="AP-2 complex subunit alpha"/>
    <property type="match status" value="1"/>
</dbReference>
<dbReference type="GO" id="GO:0030131">
    <property type="term" value="C:clathrin adaptor complex"/>
    <property type="evidence" value="ECO:0007669"/>
    <property type="project" value="InterPro"/>
</dbReference>
<dbReference type="GeneID" id="100640247"/>
<dbReference type="GO" id="GO:0016192">
    <property type="term" value="P:vesicle-mediated transport"/>
    <property type="evidence" value="ECO:0007669"/>
    <property type="project" value="InterPro"/>
</dbReference>
<dbReference type="SUPFAM" id="SSF48371">
    <property type="entry name" value="ARM repeat"/>
    <property type="match status" value="1"/>
</dbReference>
<evidence type="ECO:0000259" key="5">
    <source>
        <dbReference type="Pfam" id="PF01602"/>
    </source>
</evidence>
<evidence type="ECO:0000256" key="2">
    <source>
        <dbReference type="ARBA" id="ARBA00022448"/>
    </source>
</evidence>
<keyword evidence="8" id="KW-1185">Reference proteome</keyword>
<dbReference type="GO" id="GO:0012505">
    <property type="term" value="C:endomembrane system"/>
    <property type="evidence" value="ECO:0007669"/>
    <property type="project" value="UniProtKB-SubCell"/>
</dbReference>
<dbReference type="Proteomes" id="UP000007879">
    <property type="component" value="Unassembled WGS sequence"/>
</dbReference>
<feature type="domain" description="Clathrin adaptor alpha-adaptin appendage C-terminal subdomain" evidence="6">
    <location>
        <begin position="357"/>
        <end position="465"/>
    </location>
</feature>
<organism evidence="7 8">
    <name type="scientific">Amphimedon queenslandica</name>
    <name type="common">Sponge</name>
    <dbReference type="NCBI Taxonomy" id="400682"/>
    <lineage>
        <taxon>Eukaryota</taxon>
        <taxon>Metazoa</taxon>
        <taxon>Porifera</taxon>
        <taxon>Demospongiae</taxon>
        <taxon>Heteroscleromorpha</taxon>
        <taxon>Haplosclerida</taxon>
        <taxon>Niphatidae</taxon>
        <taxon>Amphimedon</taxon>
    </lineage>
</organism>
<name>A0AAN0J954_AMPQE</name>
<keyword evidence="3" id="KW-0653">Protein transport</keyword>
<dbReference type="SUPFAM" id="SSF55711">
    <property type="entry name" value="Subdomain of clathrin and coatomer appendage domain"/>
    <property type="match status" value="1"/>
</dbReference>
<dbReference type="InterPro" id="IPR002553">
    <property type="entry name" value="Clathrin/coatomer_adapt-like_N"/>
</dbReference>
<dbReference type="InterPro" id="IPR011989">
    <property type="entry name" value="ARM-like"/>
</dbReference>
<dbReference type="AlphaFoldDB" id="A0AAN0J954"/>
<evidence type="ECO:0000256" key="1">
    <source>
        <dbReference type="ARBA" id="ARBA00004308"/>
    </source>
</evidence>
<protein>
    <recommendedName>
        <fullName evidence="9">AP-2 complex subunit alpha</fullName>
    </recommendedName>
</protein>
<dbReference type="InterPro" id="IPR012295">
    <property type="entry name" value="TBP_dom_sf"/>
</dbReference>
<sequence length="470" mass="53194">MSKFGDAMRGLTVFISDIRNCKSKEAERKRINKELANIRSKFKSDKNDGYQKKKYVCKLLFIFLLGNDINFGYQEAVNLLSSIKYSEKQIGYLFVTVLMSEGHELMPLVIQAIRHDLESRNPIFNVLSMQCIANIASREMAEQLGKDIIPNILTSPDSNAAVKQTACLCLLKLIRVDSKIITLDSHATRIVKFLSDRHLGLVTAACSLLEELAHTHRKTFQACVPDVIQKLAGIVSKNHTDLQDYSYYFVPAPWLCVKLMKILECYPIPEDPIVKARLVEAMETILNKASEPSKSKKVQHSNAKNAVLFEAINLIVHMDRYLSADIVVVFIIIFYPYSTGGSPQQFLVKVPIMLHKFSEKVTMDSPTFFSRWKQLANPAQESQKIFTTTQPMDKETASTKLTGFGFSVLEGIDPNPDNFVSACIVKTKKVLVGCLLRLEPNHQTKQYRLTLRTSHESVSKNFNELISELF</sequence>
<dbReference type="Gene3D" id="3.30.310.10">
    <property type="entry name" value="TATA-Binding Protein"/>
    <property type="match status" value="1"/>
</dbReference>
<dbReference type="GO" id="GO:0006886">
    <property type="term" value="P:intracellular protein transport"/>
    <property type="evidence" value="ECO:0007669"/>
    <property type="project" value="InterPro"/>
</dbReference>
<dbReference type="RefSeq" id="XP_019853565.1">
    <property type="nucleotide sequence ID" value="XM_019998006.1"/>
</dbReference>
<keyword evidence="4" id="KW-0472">Membrane</keyword>
<dbReference type="InterPro" id="IPR050840">
    <property type="entry name" value="Adaptor_Complx_Large_Subunit"/>
</dbReference>
<evidence type="ECO:0000259" key="6">
    <source>
        <dbReference type="Pfam" id="PF02296"/>
    </source>
</evidence>
<dbReference type="KEGG" id="aqu:100640247"/>
<dbReference type="PANTHER" id="PTHR22780">
    <property type="entry name" value="ADAPTIN, ALPHA/GAMMA/EPSILON"/>
    <property type="match status" value="1"/>
</dbReference>
<evidence type="ECO:0000256" key="3">
    <source>
        <dbReference type="ARBA" id="ARBA00022927"/>
    </source>
</evidence>
<dbReference type="Gene3D" id="1.25.10.10">
    <property type="entry name" value="Leucine-rich Repeat Variant"/>
    <property type="match status" value="1"/>
</dbReference>
<dbReference type="EnsemblMetazoa" id="XM_019998006.1">
    <property type="protein sequence ID" value="XP_019853565.1"/>
    <property type="gene ID" value="LOC100640247"/>
</dbReference>
<evidence type="ECO:0000256" key="4">
    <source>
        <dbReference type="ARBA" id="ARBA00023136"/>
    </source>
</evidence>
<keyword evidence="2" id="KW-0813">Transport</keyword>
<dbReference type="InterPro" id="IPR016024">
    <property type="entry name" value="ARM-type_fold"/>
</dbReference>
<dbReference type="InterPro" id="IPR003164">
    <property type="entry name" value="Clathrin_a-adaptin_app_sub_C"/>
</dbReference>
<accession>A0AAN0J954</accession>
<evidence type="ECO:0008006" key="9">
    <source>
        <dbReference type="Google" id="ProtNLM"/>
    </source>
</evidence>